<dbReference type="Proteomes" id="UP000325684">
    <property type="component" value="Unassembled WGS sequence"/>
</dbReference>
<reference evidence="6 7" key="1">
    <citation type="journal article" date="2019" name="Microorganisms">
        <title>Genome Insights into the Novel Species Microvirga brassicacearum, a Rapeseed Endophyte with Biotechnological Potential.</title>
        <authorList>
            <person name="Jimenez-Gomez A."/>
            <person name="Saati-Santamaria Z."/>
            <person name="Igual J.M."/>
            <person name="Rivas R."/>
            <person name="Mateos P.F."/>
            <person name="Garcia-Fraile P."/>
        </authorList>
    </citation>
    <scope>NUCLEOTIDE SEQUENCE [LARGE SCALE GENOMIC DNA]</scope>
    <source>
        <strain evidence="6 7">CDVBN77</strain>
    </source>
</reference>
<evidence type="ECO:0000313" key="7">
    <source>
        <dbReference type="Proteomes" id="UP000325684"/>
    </source>
</evidence>
<evidence type="ECO:0000256" key="3">
    <source>
        <dbReference type="ARBA" id="ARBA00022729"/>
    </source>
</evidence>
<proteinExistence type="inferred from homology"/>
<dbReference type="SUPFAM" id="SSF53850">
    <property type="entry name" value="Periplasmic binding protein-like II"/>
    <property type="match status" value="1"/>
</dbReference>
<dbReference type="PIRSF" id="PIRSF002741">
    <property type="entry name" value="MppA"/>
    <property type="match status" value="1"/>
</dbReference>
<dbReference type="InterPro" id="IPR030678">
    <property type="entry name" value="Peptide/Ni-bd"/>
</dbReference>
<feature type="chain" id="PRO_5024420987" evidence="4">
    <location>
        <begin position="25"/>
        <end position="518"/>
    </location>
</feature>
<dbReference type="Gene3D" id="3.40.190.10">
    <property type="entry name" value="Periplasmic binding protein-like II"/>
    <property type="match status" value="1"/>
</dbReference>
<organism evidence="6 7">
    <name type="scientific">Microvirga brassicacearum</name>
    <dbReference type="NCBI Taxonomy" id="2580413"/>
    <lineage>
        <taxon>Bacteria</taxon>
        <taxon>Pseudomonadati</taxon>
        <taxon>Pseudomonadota</taxon>
        <taxon>Alphaproteobacteria</taxon>
        <taxon>Hyphomicrobiales</taxon>
        <taxon>Methylobacteriaceae</taxon>
        <taxon>Microvirga</taxon>
    </lineage>
</organism>
<dbReference type="GO" id="GO:1904680">
    <property type="term" value="F:peptide transmembrane transporter activity"/>
    <property type="evidence" value="ECO:0007669"/>
    <property type="project" value="TreeGrafter"/>
</dbReference>
<evidence type="ECO:0000313" key="6">
    <source>
        <dbReference type="EMBL" id="KAB0264548.1"/>
    </source>
</evidence>
<evidence type="ECO:0000256" key="2">
    <source>
        <dbReference type="ARBA" id="ARBA00005695"/>
    </source>
</evidence>
<comment type="subcellular location">
    <subcellularLocation>
        <location evidence="1">Periplasm</location>
    </subcellularLocation>
</comment>
<dbReference type="InterPro" id="IPR039424">
    <property type="entry name" value="SBP_5"/>
</dbReference>
<dbReference type="Gene3D" id="3.90.76.10">
    <property type="entry name" value="Dipeptide-binding Protein, Domain 1"/>
    <property type="match status" value="1"/>
</dbReference>
<dbReference type="GO" id="GO:0030288">
    <property type="term" value="C:outer membrane-bounded periplasmic space"/>
    <property type="evidence" value="ECO:0007669"/>
    <property type="project" value="UniProtKB-ARBA"/>
</dbReference>
<dbReference type="PROSITE" id="PS01040">
    <property type="entry name" value="SBP_BACTERIAL_5"/>
    <property type="match status" value="1"/>
</dbReference>
<feature type="domain" description="Solute-binding protein family 5" evidence="5">
    <location>
        <begin position="69"/>
        <end position="429"/>
    </location>
</feature>
<evidence type="ECO:0000256" key="1">
    <source>
        <dbReference type="ARBA" id="ARBA00004418"/>
    </source>
</evidence>
<gene>
    <name evidence="6" type="ORF">FEZ63_22490</name>
</gene>
<dbReference type="OrthoDB" id="9803988at2"/>
<dbReference type="EMBL" id="VCMV01000071">
    <property type="protein sequence ID" value="KAB0264548.1"/>
    <property type="molecule type" value="Genomic_DNA"/>
</dbReference>
<evidence type="ECO:0000259" key="5">
    <source>
        <dbReference type="Pfam" id="PF00496"/>
    </source>
</evidence>
<dbReference type="Pfam" id="PF00496">
    <property type="entry name" value="SBP_bac_5"/>
    <property type="match status" value="1"/>
</dbReference>
<accession>A0A5N3P474</accession>
<dbReference type="InterPro" id="IPR023765">
    <property type="entry name" value="SBP_5_CS"/>
</dbReference>
<dbReference type="GO" id="GO:0043190">
    <property type="term" value="C:ATP-binding cassette (ABC) transporter complex"/>
    <property type="evidence" value="ECO:0007669"/>
    <property type="project" value="InterPro"/>
</dbReference>
<comment type="caution">
    <text evidence="6">The sequence shown here is derived from an EMBL/GenBank/DDBJ whole genome shotgun (WGS) entry which is preliminary data.</text>
</comment>
<keyword evidence="7" id="KW-1185">Reference proteome</keyword>
<dbReference type="PANTHER" id="PTHR30290:SF38">
    <property type="entry name" value="D,D-DIPEPTIDE-BINDING PERIPLASMIC PROTEIN DDPA-RELATED"/>
    <property type="match status" value="1"/>
</dbReference>
<name>A0A5N3P474_9HYPH</name>
<dbReference type="GO" id="GO:0015833">
    <property type="term" value="P:peptide transport"/>
    <property type="evidence" value="ECO:0007669"/>
    <property type="project" value="TreeGrafter"/>
</dbReference>
<keyword evidence="3 4" id="KW-0732">Signal</keyword>
<feature type="signal peptide" evidence="4">
    <location>
        <begin position="1"/>
        <end position="24"/>
    </location>
</feature>
<comment type="similarity">
    <text evidence="2">Belongs to the bacterial solute-binding protein 5 family.</text>
</comment>
<sequence>MRQGTIAVVLAVGFAFAGSTPGSAATPLRVQLSTDVRSTNPGVNRDSDTDAVVLHMVEGLVAYGEDARVKPLLAESVAMSEDGLTYTFKLRKGVKFHNGAGMTSADVVWSWNRYMDPKTEWRCFPEFDGRNGLKVTAIEAPDPMTVLFRIDKPNALFLNALARTDCGMTAILHKDSVKADGSWDKPVGTGPFQLDEWKRGEYIQLARFSDYANRGGKRDGYTGGKRPLVDHVRFMVVPDSSTAKAALLRGDIDIIPDVTNADAQELKSNPAIKLSVSPHMGLAGLLIQTRDPIFANAKIRQAVAAAINGDQVVAAVTEGLGKRNNSIVPTLSSYYKSPETKGWSYDPAKAKRLLTEAGYKGEPIVMLTNKRFSAMYDTAIITQAMLKAAGFNVSLEVLEWATQLDRYNKGNYQMMSFTYSARLDPAQSFEAIMGAKDKQPRKVWDNPEAQKLLERAMVVADEGERQKLFDRLHEMFIDDVPMIMLYNGLKTSASAKRAEGFESWSGSLSRVWEVRLTN</sequence>
<evidence type="ECO:0000256" key="4">
    <source>
        <dbReference type="SAM" id="SignalP"/>
    </source>
</evidence>
<dbReference type="InterPro" id="IPR000914">
    <property type="entry name" value="SBP_5_dom"/>
</dbReference>
<dbReference type="PANTHER" id="PTHR30290">
    <property type="entry name" value="PERIPLASMIC BINDING COMPONENT OF ABC TRANSPORTER"/>
    <property type="match status" value="1"/>
</dbReference>
<dbReference type="Gene3D" id="3.10.105.10">
    <property type="entry name" value="Dipeptide-binding Protein, Domain 3"/>
    <property type="match status" value="1"/>
</dbReference>
<dbReference type="AlphaFoldDB" id="A0A5N3P474"/>
<protein>
    <submittedName>
        <fullName evidence="6">ABC transporter substrate-binding protein</fullName>
    </submittedName>
</protein>